<evidence type="ECO:0000256" key="5">
    <source>
        <dbReference type="ARBA" id="ARBA00022856"/>
    </source>
</evidence>
<keyword evidence="3" id="KW-1003">Cell membrane</keyword>
<dbReference type="GO" id="GO:0005886">
    <property type="term" value="C:plasma membrane"/>
    <property type="evidence" value="ECO:0007669"/>
    <property type="project" value="UniProtKB-SubCell"/>
</dbReference>
<dbReference type="Pfam" id="PF00854">
    <property type="entry name" value="PTR2"/>
    <property type="match status" value="1"/>
</dbReference>
<feature type="transmembrane region" description="Helical" evidence="9">
    <location>
        <begin position="271"/>
        <end position="288"/>
    </location>
</feature>
<feature type="transmembrane region" description="Helical" evidence="9">
    <location>
        <begin position="175"/>
        <end position="195"/>
    </location>
</feature>
<feature type="transmembrane region" description="Helical" evidence="9">
    <location>
        <begin position="409"/>
        <end position="428"/>
    </location>
</feature>
<dbReference type="PANTHER" id="PTHR23517:SF15">
    <property type="entry name" value="PROTON-DEPENDENT OLIGOPEPTIDE FAMILY TRANSPORT PROTEIN"/>
    <property type="match status" value="1"/>
</dbReference>
<keyword evidence="6 9" id="KW-1133">Transmembrane helix</keyword>
<feature type="transmembrane region" description="Helical" evidence="9">
    <location>
        <begin position="201"/>
        <end position="219"/>
    </location>
</feature>
<dbReference type="InterPro" id="IPR005279">
    <property type="entry name" value="Dipep/tripep_permease"/>
</dbReference>
<dbReference type="GO" id="GO:1904680">
    <property type="term" value="F:peptide transmembrane transporter activity"/>
    <property type="evidence" value="ECO:0007669"/>
    <property type="project" value="InterPro"/>
</dbReference>
<dbReference type="PANTHER" id="PTHR23517">
    <property type="entry name" value="RESISTANCE PROTEIN MDTM, PUTATIVE-RELATED-RELATED"/>
    <property type="match status" value="1"/>
</dbReference>
<keyword evidence="5" id="KW-0571">Peptide transport</keyword>
<evidence type="ECO:0000313" key="12">
    <source>
        <dbReference type="Proteomes" id="UP000294564"/>
    </source>
</evidence>
<evidence type="ECO:0000256" key="1">
    <source>
        <dbReference type="ARBA" id="ARBA00004651"/>
    </source>
</evidence>
<feature type="transmembrane region" description="Helical" evidence="9">
    <location>
        <begin position="46"/>
        <end position="65"/>
    </location>
</feature>
<feature type="transmembrane region" description="Helical" evidence="9">
    <location>
        <begin position="495"/>
        <end position="514"/>
    </location>
</feature>
<dbReference type="RefSeq" id="WP_132795529.1">
    <property type="nucleotide sequence ID" value="NZ_SLXM01000008.1"/>
</dbReference>
<evidence type="ECO:0000256" key="6">
    <source>
        <dbReference type="ARBA" id="ARBA00022989"/>
    </source>
</evidence>
<reference evidence="11 12" key="1">
    <citation type="submission" date="2019-03" db="EMBL/GenBank/DDBJ databases">
        <title>Genomic Encyclopedia of Type Strains, Phase IV (KMG-IV): sequencing the most valuable type-strain genomes for metagenomic binning, comparative biology and taxonomic classification.</title>
        <authorList>
            <person name="Goeker M."/>
        </authorList>
    </citation>
    <scope>NUCLEOTIDE SEQUENCE [LARGE SCALE GENOMIC DNA]</scope>
    <source>
        <strain evidence="11 12">DSM 14836</strain>
    </source>
</reference>
<evidence type="ECO:0000313" key="11">
    <source>
        <dbReference type="EMBL" id="TCP23720.1"/>
    </source>
</evidence>
<keyword evidence="4 8" id="KW-0812">Transmembrane</keyword>
<feature type="transmembrane region" description="Helical" evidence="9">
    <location>
        <begin position="77"/>
        <end position="96"/>
    </location>
</feature>
<feature type="transmembrane region" description="Helical" evidence="9">
    <location>
        <begin position="440"/>
        <end position="459"/>
    </location>
</feature>
<keyword evidence="2 8" id="KW-0813">Transport</keyword>
<dbReference type="InterPro" id="IPR000109">
    <property type="entry name" value="POT_fam"/>
</dbReference>
<dbReference type="Gene3D" id="1.20.1250.20">
    <property type="entry name" value="MFS general substrate transporter like domains"/>
    <property type="match status" value="1"/>
</dbReference>
<keyword evidence="5" id="KW-0653">Protein transport</keyword>
<sequence length="522" mass="57906">MDFSLGLIIFGWVFCLIWIPLVIKANSKMHPRALFVCFFAEMWERFSYYGMRALLTLYMVKVVFQQITSGEADVKSLAIYGTYTASIYLGPIIGGMMADKFLGFRKSILLGGVLISLGHIVLAAQGLIAETNEFFFFVALSFIVVGTGYFKPNISSFLGKFYEQDDPRKDPAYNIFYMGINVGAFLSALTCGYLGESVGWHWGFGLAGIGMFLGLYVFWRNLKYFGEKGLVPDVKYDTQSVFAGLSLNKVIITLSFIAVPLWAILFSYDNVFKVGLTGITVAVLGYLIYLSSKYENGSRLLVVLILFIFHAMFWALFEQAGGTLTLITDRFVDRTIGGSEIPASQFQALNALFIIIFAPVFAWLWMKLNKLKAEPSTPLKFVYSLVLLALGFLIIVLGAKSAMASGEKIIIWAIIFMYLFHTLGELCLSPVGLSMITKLSPSHIVGFTMGAWFLSYSVGNKMATEIGKLISVGELKENASMAEQISPYVDVYLQWGVYVVLGCAVVLLGLVPLLKKLMKGIH</sequence>
<evidence type="ECO:0000256" key="4">
    <source>
        <dbReference type="ARBA" id="ARBA00022692"/>
    </source>
</evidence>
<dbReference type="CDD" id="cd17346">
    <property type="entry name" value="MFS_DtpA_like"/>
    <property type="match status" value="1"/>
</dbReference>
<evidence type="ECO:0000256" key="7">
    <source>
        <dbReference type="ARBA" id="ARBA00023136"/>
    </source>
</evidence>
<dbReference type="SUPFAM" id="SSF103473">
    <property type="entry name" value="MFS general substrate transporter"/>
    <property type="match status" value="1"/>
</dbReference>
<evidence type="ECO:0000256" key="2">
    <source>
        <dbReference type="ARBA" id="ARBA00022448"/>
    </source>
</evidence>
<dbReference type="InterPro" id="IPR020846">
    <property type="entry name" value="MFS_dom"/>
</dbReference>
<comment type="similarity">
    <text evidence="8">Belongs to the major facilitator superfamily. Proton-dependent oligopeptide transporter (POT/PTR) (TC 2.A.17) family.</text>
</comment>
<evidence type="ECO:0000256" key="3">
    <source>
        <dbReference type="ARBA" id="ARBA00022475"/>
    </source>
</evidence>
<feature type="domain" description="Major facilitator superfamily (MFS) profile" evidence="10">
    <location>
        <begin position="33"/>
        <end position="520"/>
    </location>
</feature>
<dbReference type="InterPro" id="IPR018456">
    <property type="entry name" value="PTR2_symporter_CS"/>
</dbReference>
<feature type="transmembrane region" description="Helical" evidence="9">
    <location>
        <begin position="134"/>
        <end position="154"/>
    </location>
</feature>
<dbReference type="Proteomes" id="UP000294564">
    <property type="component" value="Unassembled WGS sequence"/>
</dbReference>
<dbReference type="OrthoDB" id="9772725at2"/>
<feature type="transmembrane region" description="Helical" evidence="9">
    <location>
        <begin position="348"/>
        <end position="366"/>
    </location>
</feature>
<evidence type="ECO:0000256" key="9">
    <source>
        <dbReference type="SAM" id="Phobius"/>
    </source>
</evidence>
<gene>
    <name evidence="11" type="ORF">EV195_108193</name>
</gene>
<comment type="subcellular location">
    <subcellularLocation>
        <location evidence="1">Cell membrane</location>
        <topology evidence="1">Multi-pass membrane protein</topology>
    </subcellularLocation>
    <subcellularLocation>
        <location evidence="8">Membrane</location>
        <topology evidence="8">Multi-pass membrane protein</topology>
    </subcellularLocation>
</comment>
<organism evidence="11 12">
    <name type="scientific">Tenacibaculum skagerrakense</name>
    <dbReference type="NCBI Taxonomy" id="186571"/>
    <lineage>
        <taxon>Bacteria</taxon>
        <taxon>Pseudomonadati</taxon>
        <taxon>Bacteroidota</taxon>
        <taxon>Flavobacteriia</taxon>
        <taxon>Flavobacteriales</taxon>
        <taxon>Flavobacteriaceae</taxon>
        <taxon>Tenacibaculum</taxon>
    </lineage>
</organism>
<evidence type="ECO:0000259" key="10">
    <source>
        <dbReference type="PROSITE" id="PS50850"/>
    </source>
</evidence>
<feature type="transmembrane region" description="Helical" evidence="9">
    <location>
        <begin position="378"/>
        <end position="397"/>
    </location>
</feature>
<dbReference type="InterPro" id="IPR050171">
    <property type="entry name" value="MFS_Transporters"/>
</dbReference>
<dbReference type="PROSITE" id="PS50850">
    <property type="entry name" value="MFS"/>
    <property type="match status" value="1"/>
</dbReference>
<accession>A0A4R2NPM0</accession>
<feature type="transmembrane region" description="Helical" evidence="9">
    <location>
        <begin position="300"/>
        <end position="317"/>
    </location>
</feature>
<evidence type="ECO:0000256" key="8">
    <source>
        <dbReference type="RuleBase" id="RU003755"/>
    </source>
</evidence>
<feature type="transmembrane region" description="Helical" evidence="9">
    <location>
        <begin position="108"/>
        <end position="128"/>
    </location>
</feature>
<feature type="transmembrane region" description="Helical" evidence="9">
    <location>
        <begin position="6"/>
        <end position="25"/>
    </location>
</feature>
<dbReference type="GO" id="GO:0006857">
    <property type="term" value="P:oligopeptide transport"/>
    <property type="evidence" value="ECO:0007669"/>
    <property type="project" value="InterPro"/>
</dbReference>
<dbReference type="NCBIfam" id="TIGR00924">
    <property type="entry name" value="yjdL_sub1_fam"/>
    <property type="match status" value="1"/>
</dbReference>
<dbReference type="PROSITE" id="PS01023">
    <property type="entry name" value="PTR2_2"/>
    <property type="match status" value="1"/>
</dbReference>
<dbReference type="AlphaFoldDB" id="A0A4R2NPM0"/>
<keyword evidence="7 9" id="KW-0472">Membrane</keyword>
<protein>
    <submittedName>
        <fullName evidence="11">POT family proton-dependent oligopeptide transporter</fullName>
    </submittedName>
</protein>
<dbReference type="InterPro" id="IPR036259">
    <property type="entry name" value="MFS_trans_sf"/>
</dbReference>
<dbReference type="EMBL" id="SLXM01000008">
    <property type="protein sequence ID" value="TCP23720.1"/>
    <property type="molecule type" value="Genomic_DNA"/>
</dbReference>
<feature type="transmembrane region" description="Helical" evidence="9">
    <location>
        <begin position="240"/>
        <end position="265"/>
    </location>
</feature>
<keyword evidence="12" id="KW-1185">Reference proteome</keyword>
<proteinExistence type="inferred from homology"/>
<name>A0A4R2NPM0_9FLAO</name>
<comment type="caution">
    <text evidence="11">The sequence shown here is derived from an EMBL/GenBank/DDBJ whole genome shotgun (WGS) entry which is preliminary data.</text>
</comment>